<feature type="compositionally biased region" description="Basic residues" evidence="7">
    <location>
        <begin position="338"/>
        <end position="357"/>
    </location>
</feature>
<dbReference type="KEGG" id="slb:AWJ20_5310"/>
<evidence type="ECO:0000256" key="6">
    <source>
        <dbReference type="ARBA" id="ARBA00050768"/>
    </source>
</evidence>
<name>A0A167EQB5_9ASCO</name>
<keyword evidence="10" id="KW-1185">Reference proteome</keyword>
<keyword evidence="3 8" id="KW-1133">Transmembrane helix</keyword>
<dbReference type="RefSeq" id="XP_018736818.1">
    <property type="nucleotide sequence ID" value="XM_018882443.1"/>
</dbReference>
<evidence type="ECO:0000256" key="4">
    <source>
        <dbReference type="ARBA" id="ARBA00023136"/>
    </source>
</evidence>
<dbReference type="Gene3D" id="1.20.1280.290">
    <property type="match status" value="2"/>
</dbReference>
<feature type="region of interest" description="Disordered" evidence="7">
    <location>
        <begin position="393"/>
        <end position="413"/>
    </location>
</feature>
<feature type="transmembrane region" description="Helical" evidence="8">
    <location>
        <begin position="301"/>
        <end position="319"/>
    </location>
</feature>
<dbReference type="EMBL" id="CP014502">
    <property type="protein sequence ID" value="ANB14341.1"/>
    <property type="molecule type" value="Genomic_DNA"/>
</dbReference>
<accession>A0A167EQB5</accession>
<protein>
    <submittedName>
        <fullName evidence="9">Ypq2p</fullName>
    </submittedName>
</protein>
<feature type="transmembrane region" description="Helical" evidence="8">
    <location>
        <begin position="261"/>
        <end position="281"/>
    </location>
</feature>
<feature type="transmembrane region" description="Helical" evidence="8">
    <location>
        <begin position="43"/>
        <end position="65"/>
    </location>
</feature>
<evidence type="ECO:0000256" key="3">
    <source>
        <dbReference type="ARBA" id="ARBA00022989"/>
    </source>
</evidence>
<dbReference type="Pfam" id="PF04193">
    <property type="entry name" value="PQ-loop"/>
    <property type="match status" value="2"/>
</dbReference>
<keyword evidence="4 8" id="KW-0472">Membrane</keyword>
<evidence type="ECO:0000256" key="8">
    <source>
        <dbReference type="SAM" id="Phobius"/>
    </source>
</evidence>
<dbReference type="SMART" id="SM00679">
    <property type="entry name" value="CTNS"/>
    <property type="match status" value="2"/>
</dbReference>
<evidence type="ECO:0000313" key="9">
    <source>
        <dbReference type="EMBL" id="ANB14341.1"/>
    </source>
</evidence>
<reference evidence="9 10" key="1">
    <citation type="submission" date="2016-02" db="EMBL/GenBank/DDBJ databases">
        <title>Complete genome sequence and transcriptome regulation of the pentose utilising yeast Sugiyamaella lignohabitans.</title>
        <authorList>
            <person name="Bellasio M."/>
            <person name="Peymann A."/>
            <person name="Valli M."/>
            <person name="Sipitzky M."/>
            <person name="Graf A."/>
            <person name="Sauer M."/>
            <person name="Marx H."/>
            <person name="Mattanovich D."/>
        </authorList>
    </citation>
    <scope>NUCLEOTIDE SEQUENCE [LARGE SCALE GENOMIC DNA]</scope>
    <source>
        <strain evidence="9 10">CBS 10342</strain>
    </source>
</reference>
<sequence>MSGNTTSILSAFHTSGPTTMSCPLLDGEDHLIRWIYYLTGNCVYGNISAFSWVFGHISFIAWLGAQLPQVAENYINQSVDGLSWGFLLNWFIGDFTNLLGCLLTHQLPFQTLLGFYYVNIDIVLGLQYIYYSSREHRRQIILDGKDSSDEESTDAVISTGSEILAHQTSAPIAISKKTVRSLSSSGLKAMLTSSFISSFTKVRAAPISEVSNVLATGATVATRAWLDSESIGRMSAWICAALYVTSRMPQIYKNFRRKSTWGTSMLLFSAALTGNVTYTLSILLSPEARGAKGHAFLLNELPFLIGSAGTVCFDITILIQRMCYGNERPEFRDSDEHRHHHHQSHSRSSRSHPHPHSHTADSGSSTIAGLHSTTPAIHYRSSTHQQPLLEDYDDVNANDTTPLSMSLQTNYSG</sequence>
<organism evidence="9 10">
    <name type="scientific">Sugiyamaella lignohabitans</name>
    <dbReference type="NCBI Taxonomy" id="796027"/>
    <lineage>
        <taxon>Eukaryota</taxon>
        <taxon>Fungi</taxon>
        <taxon>Dikarya</taxon>
        <taxon>Ascomycota</taxon>
        <taxon>Saccharomycotina</taxon>
        <taxon>Dipodascomycetes</taxon>
        <taxon>Dipodascales</taxon>
        <taxon>Trichomonascaceae</taxon>
        <taxon>Sugiyamaella</taxon>
    </lineage>
</organism>
<comment type="catalytic activity">
    <reaction evidence="6">
        <text>L-histidine(out) + L-arginine(in) = L-histidine(in) + L-arginine(out)</text>
        <dbReference type="Rhea" id="RHEA:71063"/>
        <dbReference type="ChEBI" id="CHEBI:32682"/>
        <dbReference type="ChEBI" id="CHEBI:57595"/>
    </reaction>
</comment>
<feature type="transmembrane region" description="Helical" evidence="8">
    <location>
        <begin position="113"/>
        <end position="131"/>
    </location>
</feature>
<dbReference type="AlphaFoldDB" id="A0A167EQB5"/>
<feature type="compositionally biased region" description="Polar residues" evidence="7">
    <location>
        <begin position="360"/>
        <end position="370"/>
    </location>
</feature>
<evidence type="ECO:0000256" key="2">
    <source>
        <dbReference type="ARBA" id="ARBA00022692"/>
    </source>
</evidence>
<dbReference type="GO" id="GO:0034488">
    <property type="term" value="P:basic amino acid transmembrane export from vacuole"/>
    <property type="evidence" value="ECO:0007669"/>
    <property type="project" value="TreeGrafter"/>
</dbReference>
<comment type="similarity">
    <text evidence="5">Belongs to the laat-1 family.</text>
</comment>
<evidence type="ECO:0000313" key="10">
    <source>
        <dbReference type="Proteomes" id="UP000189580"/>
    </source>
</evidence>
<dbReference type="FunFam" id="1.20.1280.290:FF:000009">
    <property type="entry name" value="PQ loop repeat family protein"/>
    <property type="match status" value="1"/>
</dbReference>
<keyword evidence="2 8" id="KW-0812">Transmembrane</keyword>
<dbReference type="GO" id="GO:0000329">
    <property type="term" value="C:fungal-type vacuole membrane"/>
    <property type="evidence" value="ECO:0007669"/>
    <property type="project" value="TreeGrafter"/>
</dbReference>
<evidence type="ECO:0000256" key="7">
    <source>
        <dbReference type="SAM" id="MobiDB-lite"/>
    </source>
</evidence>
<feature type="compositionally biased region" description="Polar residues" evidence="7">
    <location>
        <begin position="397"/>
        <end position="413"/>
    </location>
</feature>
<dbReference type="Proteomes" id="UP000189580">
    <property type="component" value="Chromosome d"/>
</dbReference>
<dbReference type="OrthoDB" id="8048523at2759"/>
<dbReference type="GO" id="GO:0015174">
    <property type="term" value="F:basic amino acid transmembrane transporter activity"/>
    <property type="evidence" value="ECO:0007669"/>
    <property type="project" value="TreeGrafter"/>
</dbReference>
<gene>
    <name evidence="9" type="primary">YPQ2</name>
    <name evidence="9" type="ORF">AWJ20_5310</name>
</gene>
<proteinExistence type="inferred from homology"/>
<dbReference type="GeneID" id="30037538"/>
<dbReference type="PANTHER" id="PTHR16201:SF34">
    <property type="entry name" value="LYSOSOMAL AMINO ACID TRANSPORTER 1"/>
    <property type="match status" value="1"/>
</dbReference>
<evidence type="ECO:0000256" key="5">
    <source>
        <dbReference type="ARBA" id="ARBA00038039"/>
    </source>
</evidence>
<evidence type="ECO:0000256" key="1">
    <source>
        <dbReference type="ARBA" id="ARBA00004141"/>
    </source>
</evidence>
<dbReference type="InterPro" id="IPR051415">
    <property type="entry name" value="LAAT-1"/>
</dbReference>
<comment type="subcellular location">
    <subcellularLocation>
        <location evidence="1">Membrane</location>
        <topology evidence="1">Multi-pass membrane protein</topology>
    </subcellularLocation>
</comment>
<dbReference type="PANTHER" id="PTHR16201">
    <property type="entry name" value="SEVEN TRANSMEMBRANE PROTEIN 1-RELATED"/>
    <property type="match status" value="1"/>
</dbReference>
<feature type="region of interest" description="Disordered" evidence="7">
    <location>
        <begin position="333"/>
        <end position="370"/>
    </location>
</feature>
<dbReference type="InterPro" id="IPR006603">
    <property type="entry name" value="PQ-loop_rpt"/>
</dbReference>